<organism evidence="2 3">
    <name type="scientific">Neoroseomonas alkaliterrae</name>
    <dbReference type="NCBI Taxonomy" id="1452450"/>
    <lineage>
        <taxon>Bacteria</taxon>
        <taxon>Pseudomonadati</taxon>
        <taxon>Pseudomonadota</taxon>
        <taxon>Alphaproteobacteria</taxon>
        <taxon>Acetobacterales</taxon>
        <taxon>Acetobacteraceae</taxon>
        <taxon>Neoroseomonas</taxon>
    </lineage>
</organism>
<comment type="caution">
    <text evidence="2">The sequence shown here is derived from an EMBL/GenBank/DDBJ whole genome shotgun (WGS) entry which is preliminary data.</text>
</comment>
<evidence type="ECO:0000313" key="3">
    <source>
        <dbReference type="Proteomes" id="UP000562254"/>
    </source>
</evidence>
<evidence type="ECO:0008006" key="4">
    <source>
        <dbReference type="Google" id="ProtNLM"/>
    </source>
</evidence>
<sequence>MTMRARSAVLPALASAMLLGGCAVYPDGSLGPLPAAPPPGATVPPPAPPVVYAPPAYGYAASPGVPVQVVPVAPPVVVSPSVSLGIGWGVGYWAPWGYWGRPHRRW</sequence>
<dbReference type="EMBL" id="JACIJE010000005">
    <property type="protein sequence ID" value="MBB5689934.1"/>
    <property type="molecule type" value="Genomic_DNA"/>
</dbReference>
<dbReference type="RefSeq" id="WP_184484229.1">
    <property type="nucleotide sequence ID" value="NZ_JAAEDJ010000116.1"/>
</dbReference>
<feature type="chain" id="PRO_5032670205" description="Lipoprotein" evidence="1">
    <location>
        <begin position="26"/>
        <end position="106"/>
    </location>
</feature>
<feature type="signal peptide" evidence="1">
    <location>
        <begin position="1"/>
        <end position="25"/>
    </location>
</feature>
<dbReference type="Proteomes" id="UP000562254">
    <property type="component" value="Unassembled WGS sequence"/>
</dbReference>
<evidence type="ECO:0000313" key="2">
    <source>
        <dbReference type="EMBL" id="MBB5689934.1"/>
    </source>
</evidence>
<dbReference type="AlphaFoldDB" id="A0A840Y7T6"/>
<name>A0A840Y7T6_9PROT</name>
<dbReference type="PROSITE" id="PS51257">
    <property type="entry name" value="PROKAR_LIPOPROTEIN"/>
    <property type="match status" value="1"/>
</dbReference>
<protein>
    <recommendedName>
        <fullName evidence="4">Lipoprotein</fullName>
    </recommendedName>
</protein>
<reference evidence="2 3" key="1">
    <citation type="submission" date="2020-08" db="EMBL/GenBank/DDBJ databases">
        <title>Genomic Encyclopedia of Type Strains, Phase IV (KMG-IV): sequencing the most valuable type-strain genomes for metagenomic binning, comparative biology and taxonomic classification.</title>
        <authorList>
            <person name="Goeker M."/>
        </authorList>
    </citation>
    <scope>NUCLEOTIDE SEQUENCE [LARGE SCALE GENOMIC DNA]</scope>
    <source>
        <strain evidence="2 3">DSM 25895</strain>
    </source>
</reference>
<gene>
    <name evidence="2" type="ORF">FHS88_002060</name>
</gene>
<proteinExistence type="predicted"/>
<accession>A0A840Y7T6</accession>
<evidence type="ECO:0000256" key="1">
    <source>
        <dbReference type="SAM" id="SignalP"/>
    </source>
</evidence>
<keyword evidence="1" id="KW-0732">Signal</keyword>
<keyword evidence="3" id="KW-1185">Reference proteome</keyword>